<dbReference type="Proteomes" id="UP000527355">
    <property type="component" value="Unassembled WGS sequence"/>
</dbReference>
<accession>A0A7J7VI83</accession>
<organism evidence="2 3">
    <name type="scientific">Myotis myotis</name>
    <name type="common">Greater mouse-eared bat</name>
    <name type="synonym">Vespertilio myotis</name>
    <dbReference type="NCBI Taxonomy" id="51298"/>
    <lineage>
        <taxon>Eukaryota</taxon>
        <taxon>Metazoa</taxon>
        <taxon>Chordata</taxon>
        <taxon>Craniata</taxon>
        <taxon>Vertebrata</taxon>
        <taxon>Euteleostomi</taxon>
        <taxon>Mammalia</taxon>
        <taxon>Eutheria</taxon>
        <taxon>Laurasiatheria</taxon>
        <taxon>Chiroptera</taxon>
        <taxon>Yangochiroptera</taxon>
        <taxon>Vespertilionidae</taxon>
        <taxon>Myotis</taxon>
    </lineage>
</organism>
<dbReference type="EMBL" id="JABWUV010000010">
    <property type="protein sequence ID" value="KAF6324915.1"/>
    <property type="molecule type" value="Genomic_DNA"/>
</dbReference>
<reference evidence="2 3" key="1">
    <citation type="journal article" date="2020" name="Nature">
        <title>Six reference-quality genomes reveal evolution of bat adaptations.</title>
        <authorList>
            <person name="Jebb D."/>
            <person name="Huang Z."/>
            <person name="Pippel M."/>
            <person name="Hughes G.M."/>
            <person name="Lavrichenko K."/>
            <person name="Devanna P."/>
            <person name="Winkler S."/>
            <person name="Jermiin L.S."/>
            <person name="Skirmuntt E.C."/>
            <person name="Katzourakis A."/>
            <person name="Burkitt-Gray L."/>
            <person name="Ray D.A."/>
            <person name="Sullivan K.A.M."/>
            <person name="Roscito J.G."/>
            <person name="Kirilenko B.M."/>
            <person name="Davalos L.M."/>
            <person name="Corthals A.P."/>
            <person name="Power M.L."/>
            <person name="Jones G."/>
            <person name="Ransome R.D."/>
            <person name="Dechmann D.K.N."/>
            <person name="Locatelli A.G."/>
            <person name="Puechmaille S.J."/>
            <person name="Fedrigo O."/>
            <person name="Jarvis E.D."/>
            <person name="Hiller M."/>
            <person name="Vernes S.C."/>
            <person name="Myers E.W."/>
            <person name="Teeling E.C."/>
        </authorList>
    </citation>
    <scope>NUCLEOTIDE SEQUENCE [LARGE SCALE GENOMIC DNA]</scope>
    <source>
        <strain evidence="2">MMyoMyo1</strain>
        <tissue evidence="2">Flight muscle</tissue>
    </source>
</reference>
<name>A0A7J7VI83_MYOMY</name>
<gene>
    <name evidence="2" type="ORF">mMyoMyo1_008365</name>
</gene>
<sequence length="169" mass="18523">MARGWAPRVAIPQCTVPQRESSHGASRHRALRPGTAGYSTAHKKTRARLPLAPSVFTHLSGRASSLIQSFSAPVSLLLSTPTLLNHVISILKEKCSGGGGMPGSLLSHTYEYVNTFFLKKEKNLDVIILQTTLYSTCVTGPRTLDTNRAMLVYHNMYAEPSFCHIILVM</sequence>
<protein>
    <submittedName>
        <fullName evidence="2">Uncharacterized protein</fullName>
    </submittedName>
</protein>
<evidence type="ECO:0000313" key="2">
    <source>
        <dbReference type="EMBL" id="KAF6324915.1"/>
    </source>
</evidence>
<feature type="region of interest" description="Disordered" evidence="1">
    <location>
        <begin position="16"/>
        <end position="43"/>
    </location>
</feature>
<comment type="caution">
    <text evidence="2">The sequence shown here is derived from an EMBL/GenBank/DDBJ whole genome shotgun (WGS) entry which is preliminary data.</text>
</comment>
<evidence type="ECO:0000313" key="3">
    <source>
        <dbReference type="Proteomes" id="UP000527355"/>
    </source>
</evidence>
<dbReference type="AlphaFoldDB" id="A0A7J7VI83"/>
<evidence type="ECO:0000256" key="1">
    <source>
        <dbReference type="SAM" id="MobiDB-lite"/>
    </source>
</evidence>
<proteinExistence type="predicted"/>
<keyword evidence="3" id="KW-1185">Reference proteome</keyword>